<dbReference type="InterPro" id="IPR023005">
    <property type="entry name" value="Nucleoside_diP_kinase_AS"/>
</dbReference>
<feature type="binding site" evidence="12 13">
    <location>
        <position position="88"/>
    </location>
    <ligand>
        <name>ATP</name>
        <dbReference type="ChEBI" id="CHEBI:30616"/>
    </ligand>
</feature>
<keyword evidence="12" id="KW-0597">Phosphoprotein</keyword>
<feature type="binding site" evidence="12 13">
    <location>
        <position position="60"/>
    </location>
    <ligand>
        <name>ATP</name>
        <dbReference type="ChEBI" id="CHEBI:30616"/>
    </ligand>
</feature>
<dbReference type="Pfam" id="PF00334">
    <property type="entry name" value="NDK"/>
    <property type="match status" value="1"/>
</dbReference>
<dbReference type="GO" id="GO:0005737">
    <property type="term" value="C:cytoplasm"/>
    <property type="evidence" value="ECO:0007669"/>
    <property type="project" value="UniProtKB-SubCell"/>
</dbReference>
<evidence type="ECO:0000256" key="11">
    <source>
        <dbReference type="ARBA" id="ARBA00023080"/>
    </source>
</evidence>
<evidence type="ECO:0000256" key="12">
    <source>
        <dbReference type="HAMAP-Rule" id="MF_00451"/>
    </source>
</evidence>
<evidence type="ECO:0000256" key="14">
    <source>
        <dbReference type="RuleBase" id="RU004011"/>
    </source>
</evidence>
<comment type="subunit">
    <text evidence="12">Homotetramer.</text>
</comment>
<dbReference type="PANTHER" id="PTHR11349">
    <property type="entry name" value="NUCLEOSIDE DIPHOSPHATE KINASE"/>
    <property type="match status" value="1"/>
</dbReference>
<gene>
    <name evidence="12" type="primary">ndk</name>
    <name evidence="17" type="ORF">COT75_03470</name>
</gene>
<comment type="catalytic activity">
    <reaction evidence="12">
        <text>a ribonucleoside 5'-diphosphate + ATP = a ribonucleoside 5'-triphosphate + ADP</text>
        <dbReference type="Rhea" id="RHEA:18113"/>
        <dbReference type="ChEBI" id="CHEBI:30616"/>
        <dbReference type="ChEBI" id="CHEBI:57930"/>
        <dbReference type="ChEBI" id="CHEBI:61557"/>
        <dbReference type="ChEBI" id="CHEBI:456216"/>
        <dbReference type="EC" id="2.7.4.6"/>
    </reaction>
</comment>
<evidence type="ECO:0000256" key="4">
    <source>
        <dbReference type="ARBA" id="ARBA00017632"/>
    </source>
</evidence>
<feature type="binding site" evidence="12 13">
    <location>
        <position position="115"/>
    </location>
    <ligand>
        <name>ATP</name>
        <dbReference type="ChEBI" id="CHEBI:30616"/>
    </ligand>
</feature>
<keyword evidence="11 12" id="KW-0546">Nucleotide metabolism</keyword>
<dbReference type="GO" id="GO:0006228">
    <property type="term" value="P:UTP biosynthetic process"/>
    <property type="evidence" value="ECO:0007669"/>
    <property type="project" value="UniProtKB-UniRule"/>
</dbReference>
<dbReference type="GO" id="GO:0006183">
    <property type="term" value="P:GTP biosynthetic process"/>
    <property type="evidence" value="ECO:0007669"/>
    <property type="project" value="UniProtKB-UniRule"/>
</dbReference>
<evidence type="ECO:0000256" key="5">
    <source>
        <dbReference type="ARBA" id="ARBA00022679"/>
    </source>
</evidence>
<keyword evidence="10 12" id="KW-0460">Magnesium</keyword>
<evidence type="ECO:0000256" key="9">
    <source>
        <dbReference type="ARBA" id="ARBA00022840"/>
    </source>
</evidence>
<dbReference type="Gene3D" id="3.30.70.141">
    <property type="entry name" value="Nucleoside diphosphate kinase-like domain"/>
    <property type="match status" value="1"/>
</dbReference>
<evidence type="ECO:0000313" key="18">
    <source>
        <dbReference type="Proteomes" id="UP000230093"/>
    </source>
</evidence>
<dbReference type="InterPro" id="IPR036850">
    <property type="entry name" value="NDK-like_dom_sf"/>
</dbReference>
<feature type="domain" description="Nucleoside diphosphate kinase-like" evidence="16">
    <location>
        <begin position="4"/>
        <end position="141"/>
    </location>
</feature>
<name>A0A2H0W8R7_9BACT</name>
<dbReference type="PROSITE" id="PS51374">
    <property type="entry name" value="NDPK_LIKE"/>
    <property type="match status" value="1"/>
</dbReference>
<keyword evidence="8 12" id="KW-0418">Kinase</keyword>
<keyword evidence="5 12" id="KW-0808">Transferase</keyword>
<comment type="caution">
    <text evidence="17">The sequence shown here is derived from an EMBL/GenBank/DDBJ whole genome shotgun (WGS) entry which is preliminary data.</text>
</comment>
<keyword evidence="6 12" id="KW-0479">Metal-binding</keyword>
<evidence type="ECO:0000256" key="13">
    <source>
        <dbReference type="PROSITE-ProRule" id="PRU00706"/>
    </source>
</evidence>
<dbReference type="GO" id="GO:0046872">
    <property type="term" value="F:metal ion binding"/>
    <property type="evidence" value="ECO:0007669"/>
    <property type="project" value="UniProtKB-KW"/>
</dbReference>
<dbReference type="Proteomes" id="UP000230093">
    <property type="component" value="Unassembled WGS sequence"/>
</dbReference>
<protein>
    <recommendedName>
        <fullName evidence="4 12">Nucleoside diphosphate kinase</fullName>
        <shortName evidence="12">NDK</shortName>
        <shortName evidence="12">NDP kinase</shortName>
        <ecNumber evidence="3 12">2.7.4.6</ecNumber>
    </recommendedName>
    <alternativeName>
        <fullName evidence="12">Nucleoside-2-P kinase</fullName>
    </alternativeName>
</protein>
<dbReference type="GO" id="GO:0004550">
    <property type="term" value="F:nucleoside diphosphate kinase activity"/>
    <property type="evidence" value="ECO:0007669"/>
    <property type="project" value="UniProtKB-UniRule"/>
</dbReference>
<evidence type="ECO:0000256" key="3">
    <source>
        <dbReference type="ARBA" id="ARBA00012966"/>
    </source>
</evidence>
<keyword evidence="9 12" id="KW-0067">ATP-binding</keyword>
<dbReference type="NCBIfam" id="NF001908">
    <property type="entry name" value="PRK00668.1"/>
    <property type="match status" value="1"/>
</dbReference>
<dbReference type="EMBL" id="PEZT01000021">
    <property type="protein sequence ID" value="PIS09042.1"/>
    <property type="molecule type" value="Genomic_DNA"/>
</dbReference>
<feature type="active site" description="Pros-phosphohistidine intermediate" evidence="12 13">
    <location>
        <position position="118"/>
    </location>
</feature>
<sequence>MAKLQKSVVLLKPDALQRGLVGEIITRFEKKGLKLMGLKMMNLTDELLDDWYAHHKEKPFFGDLKKFMMSAPIIAMLWEGLEAVSTVRKLCGVTKGYEAEGGSIRGDFSISGQLNIIHASDSIETALKEEGLIFDKDEVFDYDKGEYLWVYSVEERD</sequence>
<evidence type="ECO:0000256" key="2">
    <source>
        <dbReference type="ARBA" id="ARBA00008142"/>
    </source>
</evidence>
<dbReference type="HAMAP" id="MF_00451">
    <property type="entry name" value="NDP_kinase"/>
    <property type="match status" value="1"/>
</dbReference>
<feature type="binding site" evidence="12 13">
    <location>
        <position position="94"/>
    </location>
    <ligand>
        <name>ATP</name>
        <dbReference type="ChEBI" id="CHEBI:30616"/>
    </ligand>
</feature>
<accession>A0A2H0W8R7</accession>
<evidence type="ECO:0000256" key="1">
    <source>
        <dbReference type="ARBA" id="ARBA00001946"/>
    </source>
</evidence>
<evidence type="ECO:0000256" key="15">
    <source>
        <dbReference type="RuleBase" id="RU004013"/>
    </source>
</evidence>
<evidence type="ECO:0000259" key="16">
    <source>
        <dbReference type="SMART" id="SM00562"/>
    </source>
</evidence>
<dbReference type="FunFam" id="3.30.70.141:FF:000003">
    <property type="entry name" value="Nucleoside diphosphate kinase"/>
    <property type="match status" value="1"/>
</dbReference>
<comment type="subcellular location">
    <subcellularLocation>
        <location evidence="12">Cytoplasm</location>
    </subcellularLocation>
</comment>
<comment type="cofactor">
    <cofactor evidence="1 12">
        <name>Mg(2+)</name>
        <dbReference type="ChEBI" id="CHEBI:18420"/>
    </cofactor>
</comment>
<feature type="binding site" evidence="12 13">
    <location>
        <position position="12"/>
    </location>
    <ligand>
        <name>ATP</name>
        <dbReference type="ChEBI" id="CHEBI:30616"/>
    </ligand>
</feature>
<feature type="binding site" evidence="12 13">
    <location>
        <position position="105"/>
    </location>
    <ligand>
        <name>ATP</name>
        <dbReference type="ChEBI" id="CHEBI:30616"/>
    </ligand>
</feature>
<dbReference type="PRINTS" id="PR01243">
    <property type="entry name" value="NUCDPKINASE"/>
</dbReference>
<evidence type="ECO:0000256" key="6">
    <source>
        <dbReference type="ARBA" id="ARBA00022723"/>
    </source>
</evidence>
<keyword evidence="12" id="KW-0963">Cytoplasm</keyword>
<dbReference type="GO" id="GO:0005524">
    <property type="term" value="F:ATP binding"/>
    <property type="evidence" value="ECO:0007669"/>
    <property type="project" value="UniProtKB-UniRule"/>
</dbReference>
<proteinExistence type="inferred from homology"/>
<keyword evidence="7 12" id="KW-0547">Nucleotide-binding</keyword>
<comment type="catalytic activity">
    <reaction evidence="12 15">
        <text>a 2'-deoxyribonucleoside 5'-diphosphate + ATP = a 2'-deoxyribonucleoside 5'-triphosphate + ADP</text>
        <dbReference type="Rhea" id="RHEA:44640"/>
        <dbReference type="ChEBI" id="CHEBI:30616"/>
        <dbReference type="ChEBI" id="CHEBI:61560"/>
        <dbReference type="ChEBI" id="CHEBI:73316"/>
        <dbReference type="ChEBI" id="CHEBI:456216"/>
        <dbReference type="EC" id="2.7.4.6"/>
    </reaction>
</comment>
<dbReference type="PROSITE" id="PS00469">
    <property type="entry name" value="NDPK"/>
    <property type="match status" value="1"/>
</dbReference>
<dbReference type="EC" id="2.7.4.6" evidence="3 12"/>
<dbReference type="CDD" id="cd04413">
    <property type="entry name" value="NDPk_I"/>
    <property type="match status" value="1"/>
</dbReference>
<evidence type="ECO:0000256" key="7">
    <source>
        <dbReference type="ARBA" id="ARBA00022741"/>
    </source>
</evidence>
<evidence type="ECO:0000313" key="17">
    <source>
        <dbReference type="EMBL" id="PIS09042.1"/>
    </source>
</evidence>
<comment type="similarity">
    <text evidence="2 12 13 14">Belongs to the NDK family.</text>
</comment>
<dbReference type="InterPro" id="IPR034907">
    <property type="entry name" value="NDK-like_dom"/>
</dbReference>
<comment type="function">
    <text evidence="12">Major role in the synthesis of nucleoside triphosphates other than ATP. The ATP gamma phosphate is transferred to the NDP beta phosphate via a ping-pong mechanism, using a phosphorylated active-site intermediate.</text>
</comment>
<organism evidence="17 18">
    <name type="scientific">Candidatus Beckwithbacteria bacterium CG10_big_fil_rev_8_21_14_0_10_34_10</name>
    <dbReference type="NCBI Taxonomy" id="1974495"/>
    <lineage>
        <taxon>Bacteria</taxon>
        <taxon>Candidatus Beckwithiibacteriota</taxon>
    </lineage>
</organism>
<dbReference type="SUPFAM" id="SSF54919">
    <property type="entry name" value="Nucleoside diphosphate kinase, NDK"/>
    <property type="match status" value="1"/>
</dbReference>
<dbReference type="InterPro" id="IPR001564">
    <property type="entry name" value="Nucleoside_diP_kinase"/>
</dbReference>
<dbReference type="GO" id="GO:0006241">
    <property type="term" value="P:CTP biosynthetic process"/>
    <property type="evidence" value="ECO:0007669"/>
    <property type="project" value="UniProtKB-UniRule"/>
</dbReference>
<evidence type="ECO:0000256" key="10">
    <source>
        <dbReference type="ARBA" id="ARBA00022842"/>
    </source>
</evidence>
<dbReference type="SMART" id="SM00562">
    <property type="entry name" value="NDK"/>
    <property type="match status" value="1"/>
</dbReference>
<reference evidence="18" key="1">
    <citation type="submission" date="2017-09" db="EMBL/GenBank/DDBJ databases">
        <title>Depth-based differentiation of microbial function through sediment-hosted aquifers and enrichment of novel symbionts in the deep terrestrial subsurface.</title>
        <authorList>
            <person name="Probst A.J."/>
            <person name="Ladd B."/>
            <person name="Jarett J.K."/>
            <person name="Geller-Mcgrath D.E."/>
            <person name="Sieber C.M.K."/>
            <person name="Emerson J.B."/>
            <person name="Anantharaman K."/>
            <person name="Thomas B.C."/>
            <person name="Malmstrom R."/>
            <person name="Stieglmeier M."/>
            <person name="Klingl A."/>
            <person name="Woyke T."/>
            <person name="Ryan C.M."/>
            <person name="Banfield J.F."/>
        </authorList>
    </citation>
    <scope>NUCLEOTIDE SEQUENCE [LARGE SCALE GENOMIC DNA]</scope>
</reference>
<evidence type="ECO:0000256" key="8">
    <source>
        <dbReference type="ARBA" id="ARBA00022777"/>
    </source>
</evidence>
<dbReference type="AlphaFoldDB" id="A0A2H0W8R7"/>